<name>A0A6J3M8T4_9PEZI</name>
<accession>A0A6J3M8T4</accession>
<feature type="compositionally biased region" description="Basic and acidic residues" evidence="1">
    <location>
        <begin position="32"/>
        <end position="72"/>
    </location>
</feature>
<reference evidence="3" key="2">
    <citation type="submission" date="2020-04" db="EMBL/GenBank/DDBJ databases">
        <authorList>
            <consortium name="NCBI Genome Project"/>
        </authorList>
    </citation>
    <scope>NUCLEOTIDE SEQUENCE</scope>
    <source>
        <strain evidence="3">CBS 342.82</strain>
    </source>
</reference>
<gene>
    <name evidence="3" type="ORF">K489DRAFT_378829</name>
</gene>
<reference evidence="3" key="3">
    <citation type="submission" date="2025-08" db="UniProtKB">
        <authorList>
            <consortium name="RefSeq"/>
        </authorList>
    </citation>
    <scope>IDENTIFICATION</scope>
    <source>
        <strain evidence="3">CBS 342.82</strain>
    </source>
</reference>
<feature type="compositionally biased region" description="Basic and acidic residues" evidence="1">
    <location>
        <begin position="13"/>
        <end position="24"/>
    </location>
</feature>
<dbReference type="AlphaFoldDB" id="A0A6J3M8T4"/>
<evidence type="ECO:0000313" key="3">
    <source>
        <dbReference type="RefSeq" id="XP_033461446.1"/>
    </source>
</evidence>
<organism evidence="3">
    <name type="scientific">Dissoconium aciculare CBS 342.82</name>
    <dbReference type="NCBI Taxonomy" id="1314786"/>
    <lineage>
        <taxon>Eukaryota</taxon>
        <taxon>Fungi</taxon>
        <taxon>Dikarya</taxon>
        <taxon>Ascomycota</taxon>
        <taxon>Pezizomycotina</taxon>
        <taxon>Dothideomycetes</taxon>
        <taxon>Dothideomycetidae</taxon>
        <taxon>Mycosphaerellales</taxon>
        <taxon>Dissoconiaceae</taxon>
        <taxon>Dissoconium</taxon>
    </lineage>
</organism>
<evidence type="ECO:0000256" key="1">
    <source>
        <dbReference type="SAM" id="MobiDB-lite"/>
    </source>
</evidence>
<sequence>MFVYDLDVDGSVEDSRKDVKPMAKEKKKRKKKEQERYEGTLKDLAHEESKKGPVRSMEERKKERASGSKADCHLSVPTAQVC</sequence>
<dbReference type="RefSeq" id="XP_033461446.1">
    <property type="nucleotide sequence ID" value="XM_033604498.1"/>
</dbReference>
<reference evidence="3" key="1">
    <citation type="submission" date="2020-01" db="EMBL/GenBank/DDBJ databases">
        <authorList>
            <consortium name="DOE Joint Genome Institute"/>
            <person name="Haridas S."/>
            <person name="Albert R."/>
            <person name="Binder M."/>
            <person name="Bloem J."/>
            <person name="Labutti K."/>
            <person name="Salamov A."/>
            <person name="Andreopoulos B."/>
            <person name="Baker S.E."/>
            <person name="Barry K."/>
            <person name="Bills G."/>
            <person name="Bluhm B.H."/>
            <person name="Cannon C."/>
            <person name="Castanera R."/>
            <person name="Culley D.E."/>
            <person name="Daum C."/>
            <person name="Ezra D."/>
            <person name="Gonzalez J.B."/>
            <person name="Henrissat B."/>
            <person name="Kuo A."/>
            <person name="Liang C."/>
            <person name="Lipzen A."/>
            <person name="Lutzoni F."/>
            <person name="Magnuson J."/>
            <person name="Mondo S."/>
            <person name="Nolan M."/>
            <person name="Ohm R."/>
            <person name="Pangilinan J."/>
            <person name="Park H.-J."/>
            <person name="Ramirez L."/>
            <person name="Alfaro M."/>
            <person name="Sun H."/>
            <person name="Tritt A."/>
            <person name="Yoshinaga Y."/>
            <person name="Zwiers L.-H."/>
            <person name="Turgeon B.G."/>
            <person name="Goodwin S.B."/>
            <person name="Spatafora J.W."/>
            <person name="Crous P.W."/>
            <person name="Grigoriev I.V."/>
        </authorList>
    </citation>
    <scope>NUCLEOTIDE SEQUENCE</scope>
    <source>
        <strain evidence="3">CBS 342.82</strain>
    </source>
</reference>
<feature type="compositionally biased region" description="Acidic residues" evidence="1">
    <location>
        <begin position="1"/>
        <end position="12"/>
    </location>
</feature>
<dbReference type="GeneID" id="54362298"/>
<protein>
    <submittedName>
        <fullName evidence="3">Uncharacterized protein</fullName>
    </submittedName>
</protein>
<keyword evidence="2" id="KW-1185">Reference proteome</keyword>
<proteinExistence type="predicted"/>
<evidence type="ECO:0000313" key="2">
    <source>
        <dbReference type="Proteomes" id="UP000504637"/>
    </source>
</evidence>
<feature type="region of interest" description="Disordered" evidence="1">
    <location>
        <begin position="1"/>
        <end position="82"/>
    </location>
</feature>
<dbReference type="Proteomes" id="UP000504637">
    <property type="component" value="Unplaced"/>
</dbReference>